<comment type="caution">
    <text evidence="1">The sequence shown here is derived from an EMBL/GenBank/DDBJ whole genome shotgun (WGS) entry which is preliminary data.</text>
</comment>
<reference evidence="1" key="2">
    <citation type="submission" date="2023-06" db="EMBL/GenBank/DDBJ databases">
        <authorList>
            <person name="Swenson N.G."/>
            <person name="Wegrzyn J.L."/>
            <person name="Mcevoy S.L."/>
        </authorList>
    </citation>
    <scope>NUCLEOTIDE SEQUENCE</scope>
    <source>
        <strain evidence="1">NS2018</strain>
        <tissue evidence="1">Leaf</tissue>
    </source>
</reference>
<dbReference type="AlphaFoldDB" id="A0AA39RP85"/>
<evidence type="ECO:0000313" key="2">
    <source>
        <dbReference type="Proteomes" id="UP001168877"/>
    </source>
</evidence>
<keyword evidence="2" id="KW-1185">Reference proteome</keyword>
<organism evidence="1 2">
    <name type="scientific">Acer saccharum</name>
    <name type="common">Sugar maple</name>
    <dbReference type="NCBI Taxonomy" id="4024"/>
    <lineage>
        <taxon>Eukaryota</taxon>
        <taxon>Viridiplantae</taxon>
        <taxon>Streptophyta</taxon>
        <taxon>Embryophyta</taxon>
        <taxon>Tracheophyta</taxon>
        <taxon>Spermatophyta</taxon>
        <taxon>Magnoliopsida</taxon>
        <taxon>eudicotyledons</taxon>
        <taxon>Gunneridae</taxon>
        <taxon>Pentapetalae</taxon>
        <taxon>rosids</taxon>
        <taxon>malvids</taxon>
        <taxon>Sapindales</taxon>
        <taxon>Sapindaceae</taxon>
        <taxon>Hippocastanoideae</taxon>
        <taxon>Acereae</taxon>
        <taxon>Acer</taxon>
    </lineage>
</organism>
<protein>
    <submittedName>
        <fullName evidence="1">Uncharacterized protein</fullName>
    </submittedName>
</protein>
<sequence length="129" mass="15187">MPGSSLDIEIHKNFNQSEFEALFQEFKTIHKLQPESFCEEKGVQVKLMIRWKGLLGRSSLPSWNRKVLRCLVFTQFYNQTQNPIHHTESQELTHFAATILPNIDSNRNQSHFYYSSNNFLVISKNKKKK</sequence>
<accession>A0AA39RP85</accession>
<name>A0AA39RP85_ACESA</name>
<proteinExistence type="predicted"/>
<evidence type="ECO:0000313" key="1">
    <source>
        <dbReference type="EMBL" id="KAK0577582.1"/>
    </source>
</evidence>
<dbReference type="EMBL" id="JAUESC010000386">
    <property type="protein sequence ID" value="KAK0577582.1"/>
    <property type="molecule type" value="Genomic_DNA"/>
</dbReference>
<gene>
    <name evidence="1" type="ORF">LWI29_035384</name>
</gene>
<dbReference type="Proteomes" id="UP001168877">
    <property type="component" value="Unassembled WGS sequence"/>
</dbReference>
<reference evidence="1" key="1">
    <citation type="journal article" date="2022" name="Plant J.">
        <title>Strategies of tolerance reflected in two North American maple genomes.</title>
        <authorList>
            <person name="McEvoy S.L."/>
            <person name="Sezen U.U."/>
            <person name="Trouern-Trend A."/>
            <person name="McMahon S.M."/>
            <person name="Schaberg P.G."/>
            <person name="Yang J."/>
            <person name="Wegrzyn J.L."/>
            <person name="Swenson N.G."/>
        </authorList>
    </citation>
    <scope>NUCLEOTIDE SEQUENCE</scope>
    <source>
        <strain evidence="1">NS2018</strain>
    </source>
</reference>